<sequence length="57" mass="6419">MGTIISNKYSKKAPKTSRGIRSGKDKSSDSGKEKFVLTSVSKEKLEDRRIPVYPYLL</sequence>
<evidence type="ECO:0000313" key="3">
    <source>
        <dbReference type="Proteomes" id="UP000886851"/>
    </source>
</evidence>
<name>A0A9D1ZH86_9BACE</name>
<gene>
    <name evidence="2" type="ORF">H9824_03165</name>
</gene>
<dbReference type="EMBL" id="DXCV01000029">
    <property type="protein sequence ID" value="HIY87691.1"/>
    <property type="molecule type" value="Genomic_DNA"/>
</dbReference>
<comment type="caution">
    <text evidence="2">The sequence shown here is derived from an EMBL/GenBank/DDBJ whole genome shotgun (WGS) entry which is preliminary data.</text>
</comment>
<reference evidence="2" key="2">
    <citation type="submission" date="2021-04" db="EMBL/GenBank/DDBJ databases">
        <authorList>
            <person name="Gilroy R."/>
        </authorList>
    </citation>
    <scope>NUCLEOTIDE SEQUENCE</scope>
    <source>
        <strain evidence="2">Gambia2-208</strain>
    </source>
</reference>
<feature type="region of interest" description="Disordered" evidence="1">
    <location>
        <begin position="1"/>
        <end position="33"/>
    </location>
</feature>
<proteinExistence type="predicted"/>
<feature type="compositionally biased region" description="Basic and acidic residues" evidence="1">
    <location>
        <begin position="22"/>
        <end position="33"/>
    </location>
</feature>
<dbReference type="AlphaFoldDB" id="A0A9D1ZH86"/>
<accession>A0A9D1ZH86</accession>
<organism evidence="2 3">
    <name type="scientific">Candidatus Bacteroides pullicola</name>
    <dbReference type="NCBI Taxonomy" id="2838475"/>
    <lineage>
        <taxon>Bacteria</taxon>
        <taxon>Pseudomonadati</taxon>
        <taxon>Bacteroidota</taxon>
        <taxon>Bacteroidia</taxon>
        <taxon>Bacteroidales</taxon>
        <taxon>Bacteroidaceae</taxon>
        <taxon>Bacteroides</taxon>
    </lineage>
</organism>
<reference evidence="2" key="1">
    <citation type="journal article" date="2021" name="PeerJ">
        <title>Extensive microbial diversity within the chicken gut microbiome revealed by metagenomics and culture.</title>
        <authorList>
            <person name="Gilroy R."/>
            <person name="Ravi A."/>
            <person name="Getino M."/>
            <person name="Pursley I."/>
            <person name="Horton D.L."/>
            <person name="Alikhan N.F."/>
            <person name="Baker D."/>
            <person name="Gharbi K."/>
            <person name="Hall N."/>
            <person name="Watson M."/>
            <person name="Adriaenssens E.M."/>
            <person name="Foster-Nyarko E."/>
            <person name="Jarju S."/>
            <person name="Secka A."/>
            <person name="Antonio M."/>
            <person name="Oren A."/>
            <person name="Chaudhuri R.R."/>
            <person name="La Ragione R."/>
            <person name="Hildebrand F."/>
            <person name="Pallen M.J."/>
        </authorList>
    </citation>
    <scope>NUCLEOTIDE SEQUENCE</scope>
    <source>
        <strain evidence="2">Gambia2-208</strain>
    </source>
</reference>
<dbReference type="Proteomes" id="UP000886851">
    <property type="component" value="Unassembled WGS sequence"/>
</dbReference>
<evidence type="ECO:0000313" key="2">
    <source>
        <dbReference type="EMBL" id="HIY87691.1"/>
    </source>
</evidence>
<protein>
    <submittedName>
        <fullName evidence="2">Uncharacterized protein</fullName>
    </submittedName>
</protein>
<evidence type="ECO:0000256" key="1">
    <source>
        <dbReference type="SAM" id="MobiDB-lite"/>
    </source>
</evidence>